<accession>A0A0N7LNM9</accession>
<keyword evidence="2" id="KW-0808">Transferase</keyword>
<dbReference type="InterPro" id="IPR041698">
    <property type="entry name" value="Methyltransf_25"/>
</dbReference>
<organism evidence="2 3">
    <name type="scientific">Ruegeria atlantica</name>
    <dbReference type="NCBI Taxonomy" id="81569"/>
    <lineage>
        <taxon>Bacteria</taxon>
        <taxon>Pseudomonadati</taxon>
        <taxon>Pseudomonadota</taxon>
        <taxon>Alphaproteobacteria</taxon>
        <taxon>Rhodobacterales</taxon>
        <taxon>Roseobacteraceae</taxon>
        <taxon>Ruegeria</taxon>
    </lineage>
</organism>
<evidence type="ECO:0000259" key="1">
    <source>
        <dbReference type="Pfam" id="PF13649"/>
    </source>
</evidence>
<dbReference type="Pfam" id="PF13649">
    <property type="entry name" value="Methyltransf_25"/>
    <property type="match status" value="1"/>
</dbReference>
<name>A0A0N7LNM9_9RHOB</name>
<evidence type="ECO:0000313" key="2">
    <source>
        <dbReference type="EMBL" id="CUH42868.1"/>
    </source>
</evidence>
<dbReference type="Gene3D" id="3.40.50.150">
    <property type="entry name" value="Vaccinia Virus protein VP39"/>
    <property type="match status" value="1"/>
</dbReference>
<proteinExistence type="predicted"/>
<dbReference type="GO" id="GO:0032259">
    <property type="term" value="P:methylation"/>
    <property type="evidence" value="ECO:0007669"/>
    <property type="project" value="UniProtKB-KW"/>
</dbReference>
<dbReference type="InterPro" id="IPR029063">
    <property type="entry name" value="SAM-dependent_MTases_sf"/>
</dbReference>
<dbReference type="CDD" id="cd02440">
    <property type="entry name" value="AdoMet_MTases"/>
    <property type="match status" value="1"/>
</dbReference>
<dbReference type="RefSeq" id="WP_058272927.1">
    <property type="nucleotide sequence ID" value="NZ_CYPS01000032.1"/>
</dbReference>
<feature type="domain" description="Methyltransferase" evidence="1">
    <location>
        <begin position="43"/>
        <end position="138"/>
    </location>
</feature>
<reference evidence="3" key="1">
    <citation type="submission" date="2015-09" db="EMBL/GenBank/DDBJ databases">
        <authorList>
            <person name="Rodrigo-Torres L."/>
            <person name="Arahal D.R."/>
        </authorList>
    </citation>
    <scope>NUCLEOTIDE SEQUENCE [LARGE SCALE GENOMIC DNA]</scope>
    <source>
        <strain evidence="3">CECT 4293</strain>
    </source>
</reference>
<dbReference type="AlphaFoldDB" id="A0A0N7LNM9"/>
<protein>
    <submittedName>
        <fullName evidence="2">Demethylmenaquinone methyltransferase</fullName>
        <ecNumber evidence="2">2.1.1.163</ecNumber>
    </submittedName>
</protein>
<evidence type="ECO:0000313" key="3">
    <source>
        <dbReference type="Proteomes" id="UP000050786"/>
    </source>
</evidence>
<dbReference type="Proteomes" id="UP000050786">
    <property type="component" value="Unassembled WGS sequence"/>
</dbReference>
<dbReference type="PANTHER" id="PTHR43591">
    <property type="entry name" value="METHYLTRANSFERASE"/>
    <property type="match status" value="1"/>
</dbReference>
<dbReference type="EC" id="2.1.1.163" evidence="2"/>
<keyword evidence="3" id="KW-1185">Reference proteome</keyword>
<gene>
    <name evidence="2" type="primary">ubiE_2</name>
    <name evidence="2" type="ORF">RUM4293_01757</name>
</gene>
<dbReference type="GO" id="GO:0043770">
    <property type="term" value="F:demethylmenaquinone methyltransferase activity"/>
    <property type="evidence" value="ECO:0007669"/>
    <property type="project" value="UniProtKB-EC"/>
</dbReference>
<dbReference type="SUPFAM" id="SSF53335">
    <property type="entry name" value="S-adenosyl-L-methionine-dependent methyltransferases"/>
    <property type="match status" value="1"/>
</dbReference>
<dbReference type="EMBL" id="CYPS01000032">
    <property type="protein sequence ID" value="CUH42868.1"/>
    <property type="molecule type" value="Genomic_DNA"/>
</dbReference>
<sequence>MTDNFRLTKEAAQKYNNHSVPAMFGPLAEATMQKVQLRSGTCVIDIACGTGALTREIARKLTGKGRVVGVDLNETMIEVARSNQPDCRHVLEWYATDVTELPFEGATFDYAFIQQGLQFFPDKSAALQEVHRILRNDGQLFLTCWRAVSPFNGALAKALERHVGTDAAIKARAPFSFRDGELISNLLVDAGFKIARYEPLVLERRFIDLRAQIMALPIETDLRDAGADVTNKVVEEVADALSRYDKEGVLHVPQEAHLFVAAA</sequence>
<keyword evidence="2" id="KW-0489">Methyltransferase</keyword>